<name>A0A0R2BFE9_SECCO</name>
<reference evidence="2 3" key="1">
    <citation type="journal article" date="2015" name="Genome Announc.">
        <title>Expanding the biotechnology potential of lactobacilli through comparative genomics of 213 strains and associated genera.</title>
        <authorList>
            <person name="Sun Z."/>
            <person name="Harris H.M."/>
            <person name="McCann A."/>
            <person name="Guo C."/>
            <person name="Argimon S."/>
            <person name="Zhang W."/>
            <person name="Yang X."/>
            <person name="Jeffery I.B."/>
            <person name="Cooney J.C."/>
            <person name="Kagawa T.F."/>
            <person name="Liu W."/>
            <person name="Song Y."/>
            <person name="Salvetti E."/>
            <person name="Wrobel A."/>
            <person name="Rasinkangas P."/>
            <person name="Parkhill J."/>
            <person name="Rea M.C."/>
            <person name="O'Sullivan O."/>
            <person name="Ritari J."/>
            <person name="Douillard F.P."/>
            <person name="Paul Ross R."/>
            <person name="Yang R."/>
            <person name="Briner A.E."/>
            <person name="Felis G.E."/>
            <person name="de Vos W.M."/>
            <person name="Barrangou R."/>
            <person name="Klaenhammer T.R."/>
            <person name="Caufield P.W."/>
            <person name="Cui Y."/>
            <person name="Zhang H."/>
            <person name="O'Toole P.W."/>
        </authorList>
    </citation>
    <scope>NUCLEOTIDE SEQUENCE [LARGE SCALE GENOMIC DNA]</scope>
    <source>
        <strain evidence="2 3">DSM 20515</strain>
    </source>
</reference>
<dbReference type="SUPFAM" id="SSF55729">
    <property type="entry name" value="Acyl-CoA N-acyltransferases (Nat)"/>
    <property type="match status" value="1"/>
</dbReference>
<protein>
    <recommendedName>
        <fullName evidence="1">N-acetyltransferase domain-containing protein</fullName>
    </recommendedName>
</protein>
<comment type="caution">
    <text evidence="2">The sequence shown here is derived from an EMBL/GenBank/DDBJ whole genome shotgun (WGS) entry which is preliminary data.</text>
</comment>
<dbReference type="Gene3D" id="3.40.630.30">
    <property type="match status" value="1"/>
</dbReference>
<dbReference type="PROSITE" id="PS51729">
    <property type="entry name" value="GNAT_YJDJ"/>
    <property type="match status" value="1"/>
</dbReference>
<evidence type="ECO:0000313" key="3">
    <source>
        <dbReference type="Proteomes" id="UP000051845"/>
    </source>
</evidence>
<gene>
    <name evidence="2" type="ORF">FC82_GL002540</name>
</gene>
<sequence>MTIARTTVEPEPQVKGIAKKLVPKPISMAKTYDFKIIPDRSYAEAFFEAHKNIAP</sequence>
<dbReference type="Pfam" id="PF14542">
    <property type="entry name" value="Acetyltransf_CG"/>
    <property type="match status" value="1"/>
</dbReference>
<evidence type="ECO:0000313" key="2">
    <source>
        <dbReference type="EMBL" id="KRM75147.1"/>
    </source>
</evidence>
<accession>A0A0R2BFE9</accession>
<dbReference type="InterPro" id="IPR031165">
    <property type="entry name" value="GNAT_YJDJ"/>
</dbReference>
<evidence type="ECO:0000259" key="1">
    <source>
        <dbReference type="PROSITE" id="PS51729"/>
    </source>
</evidence>
<dbReference type="Proteomes" id="UP000051845">
    <property type="component" value="Unassembled WGS sequence"/>
</dbReference>
<dbReference type="PATRIC" id="fig|1423733.4.peg.2655"/>
<dbReference type="AlphaFoldDB" id="A0A0R2BFE9"/>
<organism evidence="2 3">
    <name type="scientific">Secundilactobacillus collinoides DSM 20515 = JCM 1123</name>
    <dbReference type="NCBI Taxonomy" id="1423733"/>
    <lineage>
        <taxon>Bacteria</taxon>
        <taxon>Bacillati</taxon>
        <taxon>Bacillota</taxon>
        <taxon>Bacilli</taxon>
        <taxon>Lactobacillales</taxon>
        <taxon>Lactobacillaceae</taxon>
        <taxon>Secundilactobacillus</taxon>
    </lineage>
</organism>
<dbReference type="InterPro" id="IPR016181">
    <property type="entry name" value="Acyl_CoA_acyltransferase"/>
</dbReference>
<proteinExistence type="predicted"/>
<feature type="domain" description="N-acetyltransferase" evidence="1">
    <location>
        <begin position="1"/>
        <end position="55"/>
    </location>
</feature>
<dbReference type="EMBL" id="AYYR01000055">
    <property type="protein sequence ID" value="KRM75147.1"/>
    <property type="molecule type" value="Genomic_DNA"/>
</dbReference>